<keyword evidence="1" id="KW-0732">Signal</keyword>
<organism evidence="2 3">
    <name type="scientific">Malassezia vespertilionis</name>
    <dbReference type="NCBI Taxonomy" id="2020962"/>
    <lineage>
        <taxon>Eukaryota</taxon>
        <taxon>Fungi</taxon>
        <taxon>Dikarya</taxon>
        <taxon>Basidiomycota</taxon>
        <taxon>Ustilaginomycotina</taxon>
        <taxon>Malasseziomycetes</taxon>
        <taxon>Malasseziales</taxon>
        <taxon>Malasseziaceae</taxon>
        <taxon>Malassezia</taxon>
    </lineage>
</organism>
<dbReference type="EMBL" id="KZ454990">
    <property type="protein sequence ID" value="PKI83927.1"/>
    <property type="molecule type" value="Genomic_DNA"/>
</dbReference>
<protein>
    <submittedName>
        <fullName evidence="2">Uncharacterized protein</fullName>
    </submittedName>
</protein>
<feature type="signal peptide" evidence="1">
    <location>
        <begin position="1"/>
        <end position="22"/>
    </location>
</feature>
<evidence type="ECO:0000313" key="3">
    <source>
        <dbReference type="Proteomes" id="UP000232875"/>
    </source>
</evidence>
<keyword evidence="3" id="KW-1185">Reference proteome</keyword>
<reference evidence="2 3" key="1">
    <citation type="submission" date="2017-10" db="EMBL/GenBank/DDBJ databases">
        <title>A novel species of cold-tolerant Malassezia isolated from bats.</title>
        <authorList>
            <person name="Lorch J.M."/>
            <person name="Palmer J.M."/>
            <person name="Vanderwolf K.J."/>
            <person name="Schmidt K.Z."/>
            <person name="Verant M.L."/>
            <person name="Weller T.J."/>
            <person name="Blehert D.S."/>
        </authorList>
    </citation>
    <scope>NUCLEOTIDE SEQUENCE [LARGE SCALE GENOMIC DNA]</scope>
    <source>
        <strain evidence="2 3">NWHC:44797-103</strain>
    </source>
</reference>
<proteinExistence type="predicted"/>
<gene>
    <name evidence="2" type="ORF">MVES_002259</name>
</gene>
<name>A0A2N1JBK5_9BASI</name>
<sequence>MCAEILEVLLWSWLPNLRCAWGLEWNSDTPLPTDDYRQEAAQRTMEARANSKLADEEAVVSSGEAYPHAAPMAVPTVAATPTPVPAANIV</sequence>
<evidence type="ECO:0000256" key="1">
    <source>
        <dbReference type="SAM" id="SignalP"/>
    </source>
</evidence>
<evidence type="ECO:0000313" key="2">
    <source>
        <dbReference type="EMBL" id="PKI83927.1"/>
    </source>
</evidence>
<feature type="chain" id="PRO_5014644758" evidence="1">
    <location>
        <begin position="23"/>
        <end position="90"/>
    </location>
</feature>
<accession>A0A2N1JBK5</accession>
<dbReference type="Proteomes" id="UP000232875">
    <property type="component" value="Unassembled WGS sequence"/>
</dbReference>
<dbReference type="AlphaFoldDB" id="A0A2N1JBK5"/>